<dbReference type="GO" id="GO:0004519">
    <property type="term" value="F:endonuclease activity"/>
    <property type="evidence" value="ECO:0007669"/>
    <property type="project" value="UniProtKB-KW"/>
</dbReference>
<evidence type="ECO:0000313" key="2">
    <source>
        <dbReference type="Proteomes" id="UP000318878"/>
    </source>
</evidence>
<proteinExistence type="predicted"/>
<gene>
    <name evidence="1" type="ORF">Enr8_26930</name>
</gene>
<protein>
    <submittedName>
        <fullName evidence="1">HNH endonuclease</fullName>
    </submittedName>
</protein>
<name>A0A5C5V2Q0_9BACT</name>
<dbReference type="EMBL" id="SJPF01000003">
    <property type="protein sequence ID" value="TWT32886.1"/>
    <property type="molecule type" value="Genomic_DNA"/>
</dbReference>
<dbReference type="Proteomes" id="UP000318878">
    <property type="component" value="Unassembled WGS sequence"/>
</dbReference>
<keyword evidence="1" id="KW-0540">Nuclease</keyword>
<dbReference type="InterPro" id="IPR003615">
    <property type="entry name" value="HNH_nuc"/>
</dbReference>
<dbReference type="OrthoDB" id="9800296at2"/>
<reference evidence="1 2" key="1">
    <citation type="submission" date="2019-02" db="EMBL/GenBank/DDBJ databases">
        <title>Deep-cultivation of Planctomycetes and their phenomic and genomic characterization uncovers novel biology.</title>
        <authorList>
            <person name="Wiegand S."/>
            <person name="Jogler M."/>
            <person name="Boedeker C."/>
            <person name="Pinto D."/>
            <person name="Vollmers J."/>
            <person name="Rivas-Marin E."/>
            <person name="Kohn T."/>
            <person name="Peeters S.H."/>
            <person name="Heuer A."/>
            <person name="Rast P."/>
            <person name="Oberbeckmann S."/>
            <person name="Bunk B."/>
            <person name="Jeske O."/>
            <person name="Meyerdierks A."/>
            <person name="Storesund J.E."/>
            <person name="Kallscheuer N."/>
            <person name="Luecker S."/>
            <person name="Lage O.M."/>
            <person name="Pohl T."/>
            <person name="Merkel B.J."/>
            <person name="Hornburger P."/>
            <person name="Mueller R.-W."/>
            <person name="Bruemmer F."/>
            <person name="Labrenz M."/>
            <person name="Spormann A.M."/>
            <person name="Op Den Camp H."/>
            <person name="Overmann J."/>
            <person name="Amann R."/>
            <person name="Jetten M.S.M."/>
            <person name="Mascher T."/>
            <person name="Medema M.H."/>
            <person name="Devos D.P."/>
            <person name="Kaster A.-K."/>
            <person name="Ovreas L."/>
            <person name="Rohde M."/>
            <person name="Galperin M.Y."/>
            <person name="Jogler C."/>
        </authorList>
    </citation>
    <scope>NUCLEOTIDE SEQUENCE [LARGE SCALE GENOMIC DNA]</scope>
    <source>
        <strain evidence="1 2">Enr8</strain>
    </source>
</reference>
<evidence type="ECO:0000313" key="1">
    <source>
        <dbReference type="EMBL" id="TWT32886.1"/>
    </source>
</evidence>
<keyword evidence="2" id="KW-1185">Reference proteome</keyword>
<accession>A0A5C5V2Q0</accession>
<dbReference type="CDD" id="cd00085">
    <property type="entry name" value="HNHc"/>
    <property type="match status" value="1"/>
</dbReference>
<keyword evidence="1" id="KW-0378">Hydrolase</keyword>
<keyword evidence="1" id="KW-0255">Endonuclease</keyword>
<dbReference type="Gene3D" id="1.10.30.50">
    <property type="match status" value="1"/>
</dbReference>
<sequence length="273" mass="30708">MASALRDRGVTDLAKYKFTNAERFAVYVVHGEVCYMCTKPIDLKTMEIDHIIPESLILDRPKLEETLTAFGLSLDFSLNSYENWLPACRSCNGKKGANVFAPTPLVQLQLTKASRRAAQARSLAKRTVKQAEITKALNILEKADESGELSDEVKLHLRAIGNLQEQEREPSRKNEPILLAPNFSIPAHEHSSYHRDELLKSETCGCFFCLRIFNSSEIVCWTDKLPNSEKGETALCPYCGIDSVIGSQSGYPMTHEFLEKMNDRWFGGIRDST</sequence>
<dbReference type="AlphaFoldDB" id="A0A5C5V2Q0"/>
<organism evidence="1 2">
    <name type="scientific">Blastopirellula retiformator</name>
    <dbReference type="NCBI Taxonomy" id="2527970"/>
    <lineage>
        <taxon>Bacteria</taxon>
        <taxon>Pseudomonadati</taxon>
        <taxon>Planctomycetota</taxon>
        <taxon>Planctomycetia</taxon>
        <taxon>Pirellulales</taxon>
        <taxon>Pirellulaceae</taxon>
        <taxon>Blastopirellula</taxon>
    </lineage>
</organism>
<comment type="caution">
    <text evidence="1">The sequence shown here is derived from an EMBL/GenBank/DDBJ whole genome shotgun (WGS) entry which is preliminary data.</text>
</comment>